<dbReference type="Pfam" id="PF05147">
    <property type="entry name" value="LANC_like"/>
    <property type="match status" value="1"/>
</dbReference>
<dbReference type="OrthoDB" id="6246986at2759"/>
<accession>A0A3P7MQJ4</accession>
<feature type="binding site" evidence="1">
    <location>
        <position position="24"/>
    </location>
    <ligand>
        <name>Zn(2+)</name>
        <dbReference type="ChEBI" id="CHEBI:29105"/>
    </ligand>
</feature>
<evidence type="ECO:0000313" key="2">
    <source>
        <dbReference type="EMBL" id="VDN28950.1"/>
    </source>
</evidence>
<dbReference type="GO" id="GO:0005975">
    <property type="term" value="P:carbohydrate metabolic process"/>
    <property type="evidence" value="ECO:0007669"/>
    <property type="project" value="InterPro"/>
</dbReference>
<keyword evidence="1" id="KW-0862">Zinc</keyword>
<feature type="binding site" evidence="1">
    <location>
        <position position="25"/>
    </location>
    <ligand>
        <name>Zn(2+)</name>
        <dbReference type="ChEBI" id="CHEBI:29105"/>
    </ligand>
</feature>
<dbReference type="GO" id="GO:0046872">
    <property type="term" value="F:metal ion binding"/>
    <property type="evidence" value="ECO:0007669"/>
    <property type="project" value="UniProtKB-KW"/>
</dbReference>
<dbReference type="Gene3D" id="1.50.10.10">
    <property type="match status" value="1"/>
</dbReference>
<dbReference type="EMBL" id="UYRU01078233">
    <property type="protein sequence ID" value="VDN28950.1"/>
    <property type="molecule type" value="Genomic_DNA"/>
</dbReference>
<dbReference type="GO" id="GO:0005886">
    <property type="term" value="C:plasma membrane"/>
    <property type="evidence" value="ECO:0007669"/>
    <property type="project" value="TreeGrafter"/>
</dbReference>
<dbReference type="GO" id="GO:0031179">
    <property type="term" value="P:peptide modification"/>
    <property type="evidence" value="ECO:0007669"/>
    <property type="project" value="InterPro"/>
</dbReference>
<evidence type="ECO:0000313" key="3">
    <source>
        <dbReference type="Proteomes" id="UP000281553"/>
    </source>
</evidence>
<dbReference type="SUPFAM" id="SSF158745">
    <property type="entry name" value="LanC-like"/>
    <property type="match status" value="1"/>
</dbReference>
<organism evidence="2 3">
    <name type="scientific">Dibothriocephalus latus</name>
    <name type="common">Fish tapeworm</name>
    <name type="synonym">Diphyllobothrium latum</name>
    <dbReference type="NCBI Taxonomy" id="60516"/>
    <lineage>
        <taxon>Eukaryota</taxon>
        <taxon>Metazoa</taxon>
        <taxon>Spiralia</taxon>
        <taxon>Lophotrochozoa</taxon>
        <taxon>Platyhelminthes</taxon>
        <taxon>Cestoda</taxon>
        <taxon>Eucestoda</taxon>
        <taxon>Diphyllobothriidea</taxon>
        <taxon>Diphyllobothriidae</taxon>
        <taxon>Dibothriocephalus</taxon>
    </lineage>
</organism>
<gene>
    <name evidence="2" type="ORF">DILT_LOCUS15274</name>
</gene>
<dbReference type="AlphaFoldDB" id="A0A3P7MQJ4"/>
<dbReference type="InterPro" id="IPR007822">
    <property type="entry name" value="LANC-like"/>
</dbReference>
<proteinExistence type="predicted"/>
<evidence type="ECO:0000256" key="1">
    <source>
        <dbReference type="PIRSR" id="PIRSR607822-1"/>
    </source>
</evidence>
<keyword evidence="1" id="KW-0479">Metal-binding</keyword>
<name>A0A3P7MQJ4_DIBLA</name>
<dbReference type="PRINTS" id="PR01950">
    <property type="entry name" value="LANCSUPER"/>
</dbReference>
<dbReference type="Proteomes" id="UP000281553">
    <property type="component" value="Unassembled WGS sequence"/>
</dbReference>
<sequence length="79" mass="8936">MEKAEKGGREVWKRGLLRKGCGLCHGSAGNGYALLSLYQHTHKSEYLQQAAAFAEWCTDYFNHAERTPDRPLSLFEGTF</sequence>
<reference evidence="2 3" key="1">
    <citation type="submission" date="2018-11" db="EMBL/GenBank/DDBJ databases">
        <authorList>
            <consortium name="Pathogen Informatics"/>
        </authorList>
    </citation>
    <scope>NUCLEOTIDE SEQUENCE [LARGE SCALE GENOMIC DNA]</scope>
</reference>
<keyword evidence="3" id="KW-1185">Reference proteome</keyword>
<dbReference type="PANTHER" id="PTHR12736">
    <property type="entry name" value="LANC-LIKE PROTEIN"/>
    <property type="match status" value="1"/>
</dbReference>
<dbReference type="PANTHER" id="PTHR12736:SF21">
    <property type="entry name" value="LANC-LIKE PROTEIN 2"/>
    <property type="match status" value="1"/>
</dbReference>
<protein>
    <submittedName>
        <fullName evidence="2">Uncharacterized protein</fullName>
    </submittedName>
</protein>
<dbReference type="InterPro" id="IPR012341">
    <property type="entry name" value="6hp_glycosidase-like_sf"/>
</dbReference>